<evidence type="ECO:0000256" key="1">
    <source>
        <dbReference type="SAM" id="MobiDB-lite"/>
    </source>
</evidence>
<feature type="region of interest" description="Disordered" evidence="1">
    <location>
        <begin position="1"/>
        <end position="59"/>
    </location>
</feature>
<feature type="compositionally biased region" description="Basic and acidic residues" evidence="1">
    <location>
        <begin position="12"/>
        <end position="26"/>
    </location>
</feature>
<protein>
    <submittedName>
        <fullName evidence="2">Uncharacterized protein</fullName>
    </submittedName>
</protein>
<name>A0AAW9D3D8_BURTH</name>
<dbReference type="AlphaFoldDB" id="A0AAW9D3D8"/>
<evidence type="ECO:0000313" key="2">
    <source>
        <dbReference type="EMBL" id="MDW9256187.1"/>
    </source>
</evidence>
<comment type="caution">
    <text evidence="2">The sequence shown here is derived from an EMBL/GenBank/DDBJ whole genome shotgun (WGS) entry which is preliminary data.</text>
</comment>
<sequence>MTQVKRIGNRKRSIDSKRAQTIRDRPSATGRPSNWLFEASRPGRAAGDQRKPSRQTARR</sequence>
<organism evidence="2 3">
    <name type="scientific">Burkholderia thailandensis</name>
    <dbReference type="NCBI Taxonomy" id="57975"/>
    <lineage>
        <taxon>Bacteria</taxon>
        <taxon>Pseudomonadati</taxon>
        <taxon>Pseudomonadota</taxon>
        <taxon>Betaproteobacteria</taxon>
        <taxon>Burkholderiales</taxon>
        <taxon>Burkholderiaceae</taxon>
        <taxon>Burkholderia</taxon>
        <taxon>pseudomallei group</taxon>
    </lineage>
</organism>
<gene>
    <name evidence="2" type="ORF">C7S16_3244</name>
</gene>
<reference evidence="2" key="1">
    <citation type="submission" date="2018-08" db="EMBL/GenBank/DDBJ databases">
        <title>Identification of Burkholderia cepacia strains that express a Burkholderia pseudomallei-like capsular polysaccharide.</title>
        <authorList>
            <person name="Burtnick M.N."/>
            <person name="Vongsouvath M."/>
            <person name="Newton P."/>
            <person name="Wuthiekanun V."/>
            <person name="Limmathurotsakul D."/>
            <person name="Brett P.J."/>
            <person name="Chantratita N."/>
            <person name="Dance D.A."/>
        </authorList>
    </citation>
    <scope>NUCLEOTIDE SEQUENCE</scope>
    <source>
        <strain evidence="2">SBXCC001</strain>
    </source>
</reference>
<dbReference type="Proteomes" id="UP001272137">
    <property type="component" value="Unassembled WGS sequence"/>
</dbReference>
<dbReference type="EMBL" id="QXCT01000002">
    <property type="protein sequence ID" value="MDW9256187.1"/>
    <property type="molecule type" value="Genomic_DNA"/>
</dbReference>
<proteinExistence type="predicted"/>
<accession>A0AAW9D3D8</accession>
<evidence type="ECO:0000313" key="3">
    <source>
        <dbReference type="Proteomes" id="UP001272137"/>
    </source>
</evidence>